<name>A0A346B158_9FIRM</name>
<organism evidence="1 2">
    <name type="scientific">Megasphaera stantonii</name>
    <dbReference type="NCBI Taxonomy" id="2144175"/>
    <lineage>
        <taxon>Bacteria</taxon>
        <taxon>Bacillati</taxon>
        <taxon>Bacillota</taxon>
        <taxon>Negativicutes</taxon>
        <taxon>Veillonellales</taxon>
        <taxon>Veillonellaceae</taxon>
        <taxon>Megasphaera</taxon>
    </lineage>
</organism>
<dbReference type="EMBL" id="CP029462">
    <property type="protein sequence ID" value="AXL21851.1"/>
    <property type="molecule type" value="Genomic_DNA"/>
</dbReference>
<sequence length="133" mass="15314">MAAKTGRPLTEIDKSEFEKLCELQCTQEEICSFFNTTPKTLQRWCRRTYGAGFSQVFAEKRRNGKIALRRAQFRLAQKNASMAIFLGKQWLGQKDMDRVEVGGIVGQPIETEEQVHVQIYLPDNKRGDRDDNT</sequence>
<dbReference type="OrthoDB" id="5868871at2"/>
<gene>
    <name evidence="1" type="ORF">DKB62_09910</name>
</gene>
<protein>
    <submittedName>
        <fullName evidence="1">Uncharacterized protein</fullName>
    </submittedName>
</protein>
<evidence type="ECO:0000313" key="1">
    <source>
        <dbReference type="EMBL" id="AXL21851.1"/>
    </source>
</evidence>
<accession>A0A346B158</accession>
<dbReference type="Proteomes" id="UP000254337">
    <property type="component" value="Chromosome"/>
</dbReference>
<keyword evidence="2" id="KW-1185">Reference proteome</keyword>
<proteinExistence type="predicted"/>
<evidence type="ECO:0000313" key="2">
    <source>
        <dbReference type="Proteomes" id="UP000254337"/>
    </source>
</evidence>
<dbReference type="RefSeq" id="WP_107196337.1">
    <property type="nucleotide sequence ID" value="NZ_CP029462.1"/>
</dbReference>
<dbReference type="AlphaFoldDB" id="A0A346B158"/>
<dbReference type="KEGG" id="meg:DKB62_09910"/>
<reference evidence="1 2" key="1">
    <citation type="submission" date="2018-05" db="EMBL/GenBank/DDBJ databases">
        <title>Complete genome sequence of Megasphaera sp. AJH120T, isolated from the ceca of a chicken.</title>
        <authorList>
            <person name="Maki J."/>
            <person name="Looft T."/>
        </authorList>
    </citation>
    <scope>NUCLEOTIDE SEQUENCE [LARGE SCALE GENOMIC DNA]</scope>
    <source>
        <strain evidence="1 2">AJH120</strain>
    </source>
</reference>